<evidence type="ECO:0000313" key="2">
    <source>
        <dbReference type="Proteomes" id="UP001066276"/>
    </source>
</evidence>
<keyword evidence="2" id="KW-1185">Reference proteome</keyword>
<protein>
    <submittedName>
        <fullName evidence="1">Uncharacterized protein</fullName>
    </submittedName>
</protein>
<dbReference type="EMBL" id="JANPWB010000007">
    <property type="protein sequence ID" value="KAJ1171113.1"/>
    <property type="molecule type" value="Genomic_DNA"/>
</dbReference>
<evidence type="ECO:0000313" key="1">
    <source>
        <dbReference type="EMBL" id="KAJ1171113.1"/>
    </source>
</evidence>
<gene>
    <name evidence="1" type="ORF">NDU88_002984</name>
</gene>
<dbReference type="AlphaFoldDB" id="A0AAV7T573"/>
<name>A0AAV7T573_PLEWA</name>
<proteinExistence type="predicted"/>
<dbReference type="Proteomes" id="UP001066276">
    <property type="component" value="Chromosome 4_1"/>
</dbReference>
<accession>A0AAV7T573</accession>
<comment type="caution">
    <text evidence="1">The sequence shown here is derived from an EMBL/GenBank/DDBJ whole genome shotgun (WGS) entry which is preliminary data.</text>
</comment>
<reference evidence="1" key="1">
    <citation type="journal article" date="2022" name="bioRxiv">
        <title>Sequencing and chromosome-scale assembly of the giantPleurodeles waltlgenome.</title>
        <authorList>
            <person name="Brown T."/>
            <person name="Elewa A."/>
            <person name="Iarovenko S."/>
            <person name="Subramanian E."/>
            <person name="Araus A.J."/>
            <person name="Petzold A."/>
            <person name="Susuki M."/>
            <person name="Suzuki K.-i.T."/>
            <person name="Hayashi T."/>
            <person name="Toyoda A."/>
            <person name="Oliveira C."/>
            <person name="Osipova E."/>
            <person name="Leigh N.D."/>
            <person name="Simon A."/>
            <person name="Yun M.H."/>
        </authorList>
    </citation>
    <scope>NUCLEOTIDE SEQUENCE</scope>
    <source>
        <strain evidence="1">20211129_DDA</strain>
        <tissue evidence="1">Liver</tissue>
    </source>
</reference>
<sequence>MNLNVPTRYRRVLQARMADEIEECEDNKWNEFQIALVHDSGEAAIKGDVQNKEYEVVDDTLSDVKKYECDDWPKNSVLIKL</sequence>
<organism evidence="1 2">
    <name type="scientific">Pleurodeles waltl</name>
    <name type="common">Iberian ribbed newt</name>
    <dbReference type="NCBI Taxonomy" id="8319"/>
    <lineage>
        <taxon>Eukaryota</taxon>
        <taxon>Metazoa</taxon>
        <taxon>Chordata</taxon>
        <taxon>Craniata</taxon>
        <taxon>Vertebrata</taxon>
        <taxon>Euteleostomi</taxon>
        <taxon>Amphibia</taxon>
        <taxon>Batrachia</taxon>
        <taxon>Caudata</taxon>
        <taxon>Salamandroidea</taxon>
        <taxon>Salamandridae</taxon>
        <taxon>Pleurodelinae</taxon>
        <taxon>Pleurodeles</taxon>
    </lineage>
</organism>